<accession>Q53LX4</accession>
<sequence length="1324" mass="149916">MEKVEGLMEKLKLSATEKKGVKIKEVEEDKLKDGMDHRTVGRLLSKKPALVEAFVQTLGKIWCPIKGIECTDWGDNHFMFTFHQALGKKKALNEGPWMLSRDLLVMADFDEKFCDVVLGKDEKQPYGKDLRIIPQKRRNDALSGGKFSESRGSGQWRSNFSAGRGPGGSSGSRGSGEKSRSDGPSWRKLSIGSAGEKEKEKMAGEEAEVQSPLKLKASEALTHNSKKALFREAVIEEVRKIAREEEDASIGAVGGGGRTQVMPMSTKQNVHVDLPVKSVDGGKEVTIGENWDKSVKKFKRMSCSELKSGVMSLTQTQEKKRKIDDVQCMEVDQSKKVKEVTVESEKNRMPTNLAGLADHIGDEDRIEAESKAKIVSETEQESAKSESAATSIDKIRVGREISVGKSLPQRLMDQINWHAHEPQDKLWTCTGVKQISQASCFCINKYPMKIIAWNCRGLGNGPTVRGLLNLQKEDDPDILFLSNTKMDTNKLQCFRWKLGMPNLVVKDCQGKSGGLAVFWKKEINLRLRTVSRLFMDVDVMEDDGFWWRFTGVYGEPRSDKKDLTWKALRTLNATKGELWLCVGDFNEVLFSWEKERGHAKAQSCMDRFRQTLDCCSLSNLGFTGDPFTWRNNWCVRDGYIRERLDRAVADSDWCCRFPSFRVRKGDPRHSDHHPVIVTTSNEVIWNGGRSKPGFRFEAGWAREEHCAPIVENAWKLSVGPRGGKVMDAIREVAANLWDWSKNFLGDLEKRIKKAKQALEAHRRSPISSSTASREAVLKYRLDKLEEQRELYWRQRANQHWLEKGDRNTKFFHECASERKKRNKIKKLRRDDGEVITDEAGSLSLISEFYKQLFTAGVPLNLDELLQNVPKRVTSTMNDELMKGVTTEEIKKALDSIGDLKAPPGSDGMPALFYKQFWECVGDDIVHEVKDFLGGGEMPDSWNDTVVVLIPKVPNPERIKDLRPISLCNVVYKIASKVLANRLKPLLSEIISPIQIAFVPQRMITDNILLAYELTHFLKTKRRGSVGFAAVKQGMSKAYDRVEWGFLEKMMLKLGFDRNWVFIVMKCVTSVTYRIKVNGEFTEQINPTGGLRQGDPISPYLFFICAEGFSTLLNAAEERGDLSVIKVCQNAPSINHLLFADDSLLLLKTDEGSAACLQNVLSLYERCSGETINKEKSSIMFSRNIKEVNKQIFMGALDIGVGAWNEKYLGLPVYMGRSKAKTSSYLKERVWKKIQGWKEKLLSRAGKDVLIKAVAQAIPAFAMSCFNLTKGLCDEITSLICRFFWAQQERENKMHWIAWEHLCSRKEKGGFFFRRTTAGDLPEFN</sequence>
<dbReference type="GO" id="GO:0003824">
    <property type="term" value="F:catalytic activity"/>
    <property type="evidence" value="ECO:0007669"/>
    <property type="project" value="InterPro"/>
</dbReference>
<dbReference type="InterPro" id="IPR000477">
    <property type="entry name" value="RT_dom"/>
</dbReference>
<evidence type="ECO:0000313" key="3">
    <source>
        <dbReference type="EMBL" id="AAX95129.1"/>
    </source>
</evidence>
<dbReference type="Pfam" id="PF00078">
    <property type="entry name" value="RVT_1"/>
    <property type="match status" value="1"/>
</dbReference>
<dbReference type="PROSITE" id="PS50878">
    <property type="entry name" value="RT_POL"/>
    <property type="match status" value="1"/>
</dbReference>
<reference evidence="3" key="1">
    <citation type="submission" date="2002-12" db="EMBL/GenBank/DDBJ databases">
        <authorList>
            <person name="Buell C."/>
            <person name="Yuan Q."/>
            <person name="Ouyang S."/>
            <person name="Liu J."/>
            <person name="Wang A."/>
            <person name="Maiti R."/>
            <person name="Lin H."/>
            <person name="Zhu W."/>
            <person name="Hamilton J."/>
            <person name="Jones K."/>
            <person name="Tallon L."/>
            <person name="Feldblyum T."/>
            <person name="Tsitrin T."/>
            <person name="Bera J."/>
            <person name="Kim M."/>
            <person name="Jin S."/>
            <person name="Fadrosh D."/>
            <person name="Vuong H."/>
            <person name="Overton II L."/>
            <person name="Reardon M."/>
            <person name="Weaver B."/>
            <person name="Johri S."/>
            <person name="Lewis M."/>
            <person name="Utterback T."/>
            <person name="Van Aken S."/>
            <person name="Wortman J."/>
            <person name="Haas B."/>
            <person name="Koo H."/>
            <person name="Zismann V."/>
            <person name="Hsiao J."/>
            <person name="Iobst S."/>
            <person name="de Vazeilles A."/>
            <person name="White O."/>
            <person name="Salzberg S."/>
            <person name="Fraser C."/>
        </authorList>
    </citation>
    <scope>NUCLEOTIDE SEQUENCE</scope>
</reference>
<dbReference type="InterPro" id="IPR052343">
    <property type="entry name" value="Retrotransposon-Effector_Assoc"/>
</dbReference>
<evidence type="ECO:0000256" key="1">
    <source>
        <dbReference type="SAM" id="MobiDB-lite"/>
    </source>
</evidence>
<organism evidence="3">
    <name type="scientific">Oryza sativa subsp. japonica</name>
    <name type="common">Rice</name>
    <dbReference type="NCBI Taxonomy" id="39947"/>
    <lineage>
        <taxon>Eukaryota</taxon>
        <taxon>Viridiplantae</taxon>
        <taxon>Streptophyta</taxon>
        <taxon>Embryophyta</taxon>
        <taxon>Tracheophyta</taxon>
        <taxon>Spermatophyta</taxon>
        <taxon>Magnoliopsida</taxon>
        <taxon>Liliopsida</taxon>
        <taxon>Poales</taxon>
        <taxon>Poaceae</taxon>
        <taxon>BOP clade</taxon>
        <taxon>Oryzoideae</taxon>
        <taxon>Oryzeae</taxon>
        <taxon>Oryzinae</taxon>
        <taxon>Oryza</taxon>
        <taxon>Oryza sativa</taxon>
    </lineage>
</organism>
<name>Q53LX4_ORYSJ</name>
<feature type="compositionally biased region" description="Gly residues" evidence="1">
    <location>
        <begin position="164"/>
        <end position="174"/>
    </location>
</feature>
<reference evidence="3" key="2">
    <citation type="submission" date="2005-04" db="EMBL/GenBank/DDBJ databases">
        <authorList>
            <person name="Buell R."/>
        </authorList>
    </citation>
    <scope>NUCLEOTIDE SEQUENCE</scope>
</reference>
<evidence type="ECO:0000259" key="2">
    <source>
        <dbReference type="PROSITE" id="PS50878"/>
    </source>
</evidence>
<proteinExistence type="predicted"/>
<dbReference type="SUPFAM" id="SSF56219">
    <property type="entry name" value="DNase I-like"/>
    <property type="match status" value="1"/>
</dbReference>
<dbReference type="InterPro" id="IPR005135">
    <property type="entry name" value="Endo/exonuclease/phosphatase"/>
</dbReference>
<dbReference type="InterPro" id="IPR043502">
    <property type="entry name" value="DNA/RNA_pol_sf"/>
</dbReference>
<dbReference type="PANTHER" id="PTHR46890">
    <property type="entry name" value="NON-LTR RETROLELEMENT REVERSE TRANSCRIPTASE-LIKE PROTEIN-RELATED"/>
    <property type="match status" value="1"/>
</dbReference>
<feature type="domain" description="Reverse transcriptase" evidence="2">
    <location>
        <begin position="930"/>
        <end position="1212"/>
    </location>
</feature>
<dbReference type="Pfam" id="PF03372">
    <property type="entry name" value="Exo_endo_phos"/>
    <property type="match status" value="1"/>
</dbReference>
<dbReference type="EMBL" id="AC138006">
    <property type="protein sequence ID" value="AAX95129.1"/>
    <property type="molecule type" value="Genomic_DNA"/>
</dbReference>
<dbReference type="InterPro" id="IPR036691">
    <property type="entry name" value="Endo/exonu/phosph_ase_sf"/>
</dbReference>
<protein>
    <submittedName>
        <fullName evidence="3">Retrotransposon protein, putative, unclassified</fullName>
    </submittedName>
</protein>
<dbReference type="CDD" id="cd01650">
    <property type="entry name" value="RT_nLTR_like"/>
    <property type="match status" value="1"/>
</dbReference>
<feature type="region of interest" description="Disordered" evidence="1">
    <location>
        <begin position="128"/>
        <end position="211"/>
    </location>
</feature>
<dbReference type="Gene3D" id="3.60.10.10">
    <property type="entry name" value="Endonuclease/exonuclease/phosphatase"/>
    <property type="match status" value="1"/>
</dbReference>
<feature type="compositionally biased region" description="Polar residues" evidence="1">
    <location>
        <begin position="150"/>
        <end position="160"/>
    </location>
</feature>
<feature type="compositionally biased region" description="Basic and acidic residues" evidence="1">
    <location>
        <begin position="195"/>
        <end position="204"/>
    </location>
</feature>
<dbReference type="SUPFAM" id="SSF56672">
    <property type="entry name" value="DNA/RNA polymerases"/>
    <property type="match status" value="1"/>
</dbReference>
<dbReference type="PANTHER" id="PTHR46890:SF48">
    <property type="entry name" value="RNA-DIRECTED DNA POLYMERASE"/>
    <property type="match status" value="1"/>
</dbReference>